<dbReference type="Proteomes" id="UP000008983">
    <property type="component" value="Unassembled WGS sequence"/>
</dbReference>
<dbReference type="GO" id="GO:0006879">
    <property type="term" value="P:intracellular iron ion homeostasis"/>
    <property type="evidence" value="ECO:0007669"/>
    <property type="project" value="TreeGrafter"/>
</dbReference>
<dbReference type="InterPro" id="IPR004480">
    <property type="entry name" value="Monothiol_GRX-rel"/>
</dbReference>
<dbReference type="AlphaFoldDB" id="G0R4F8"/>
<dbReference type="Pfam" id="PF00462">
    <property type="entry name" value="Glutaredoxin"/>
    <property type="match status" value="1"/>
</dbReference>
<dbReference type="PROSITE" id="PS51354">
    <property type="entry name" value="GLUTAREDOXIN_2"/>
    <property type="match status" value="1"/>
</dbReference>
<dbReference type="GO" id="GO:0005634">
    <property type="term" value="C:nucleus"/>
    <property type="evidence" value="ECO:0007669"/>
    <property type="project" value="TreeGrafter"/>
</dbReference>
<dbReference type="NCBIfam" id="TIGR00365">
    <property type="entry name" value="Grx4 family monothiol glutaredoxin"/>
    <property type="match status" value="1"/>
</dbReference>
<dbReference type="OrthoDB" id="415696at2759"/>
<evidence type="ECO:0000256" key="2">
    <source>
        <dbReference type="ARBA" id="ARBA00022723"/>
    </source>
</evidence>
<dbReference type="FunCoup" id="G0R4F8">
    <property type="interactions" value="118"/>
</dbReference>
<keyword evidence="1" id="KW-0001">2Fe-2S</keyword>
<dbReference type="InterPro" id="IPR002109">
    <property type="entry name" value="Glutaredoxin"/>
</dbReference>
<evidence type="ECO:0000256" key="3">
    <source>
        <dbReference type="ARBA" id="ARBA00023004"/>
    </source>
</evidence>
<dbReference type="GO" id="GO:0046872">
    <property type="term" value="F:metal ion binding"/>
    <property type="evidence" value="ECO:0007669"/>
    <property type="project" value="UniProtKB-KW"/>
</dbReference>
<dbReference type="SUPFAM" id="SSF52833">
    <property type="entry name" value="Thioredoxin-like"/>
    <property type="match status" value="1"/>
</dbReference>
<keyword evidence="2" id="KW-0479">Metal-binding</keyword>
<dbReference type="InParanoid" id="G0R4F8"/>
<evidence type="ECO:0000256" key="5">
    <source>
        <dbReference type="ARBA" id="ARBA00023284"/>
    </source>
</evidence>
<reference evidence="7 8" key="1">
    <citation type="submission" date="2011-07" db="EMBL/GenBank/DDBJ databases">
        <authorList>
            <person name="Coyne R."/>
            <person name="Brami D."/>
            <person name="Johnson J."/>
            <person name="Hostetler J."/>
            <person name="Hannick L."/>
            <person name="Clark T."/>
            <person name="Cassidy-Hanley D."/>
            <person name="Inman J."/>
        </authorList>
    </citation>
    <scope>NUCLEOTIDE SEQUENCE [LARGE SCALE GENOMIC DNA]</scope>
    <source>
        <strain evidence="7 8">G5</strain>
    </source>
</reference>
<dbReference type="Gene3D" id="3.40.30.10">
    <property type="entry name" value="Glutaredoxin"/>
    <property type="match status" value="1"/>
</dbReference>
<dbReference type="GO" id="GO:0051537">
    <property type="term" value="F:2 iron, 2 sulfur cluster binding"/>
    <property type="evidence" value="ECO:0007669"/>
    <property type="project" value="UniProtKB-KW"/>
</dbReference>
<feature type="domain" description="Glutaredoxin" evidence="6">
    <location>
        <begin position="80"/>
        <end position="145"/>
    </location>
</feature>
<dbReference type="RefSeq" id="XP_004025099.1">
    <property type="nucleotide sequence ID" value="XM_004025050.1"/>
</dbReference>
<dbReference type="InterPro" id="IPR036249">
    <property type="entry name" value="Thioredoxin-like_sf"/>
</dbReference>
<name>G0R4F8_ICHMU</name>
<dbReference type="PANTHER" id="PTHR10293">
    <property type="entry name" value="GLUTAREDOXIN FAMILY MEMBER"/>
    <property type="match status" value="1"/>
</dbReference>
<organism evidence="7 8">
    <name type="scientific">Ichthyophthirius multifiliis</name>
    <name type="common">White spot disease agent</name>
    <name type="synonym">Ich</name>
    <dbReference type="NCBI Taxonomy" id="5932"/>
    <lineage>
        <taxon>Eukaryota</taxon>
        <taxon>Sar</taxon>
        <taxon>Alveolata</taxon>
        <taxon>Ciliophora</taxon>
        <taxon>Intramacronucleata</taxon>
        <taxon>Oligohymenophorea</taxon>
        <taxon>Hymenostomatida</taxon>
        <taxon>Ophryoglenina</taxon>
        <taxon>Ichthyophthirius</taxon>
    </lineage>
</organism>
<keyword evidence="3" id="KW-0408">Iron</keyword>
<dbReference type="eggNOG" id="KOG0911">
    <property type="taxonomic scope" value="Eukaryota"/>
</dbReference>
<dbReference type="PANTHER" id="PTHR10293:SF73">
    <property type="entry name" value="GLUTAREDOXIN-3"/>
    <property type="match status" value="1"/>
</dbReference>
<dbReference type="OMA" id="CAFSKRM"/>
<keyword evidence="8" id="KW-1185">Reference proteome</keyword>
<protein>
    <submittedName>
        <fullName evidence="7">Glutaredoxin-like protein, putative</fullName>
    </submittedName>
</protein>
<evidence type="ECO:0000259" key="6">
    <source>
        <dbReference type="Pfam" id="PF00462"/>
    </source>
</evidence>
<dbReference type="CDD" id="cd03028">
    <property type="entry name" value="GRX_PICOT_like"/>
    <property type="match status" value="1"/>
</dbReference>
<evidence type="ECO:0000313" key="7">
    <source>
        <dbReference type="EMBL" id="EGR27647.1"/>
    </source>
</evidence>
<dbReference type="GeneID" id="14903716"/>
<dbReference type="GO" id="GO:0005829">
    <property type="term" value="C:cytosol"/>
    <property type="evidence" value="ECO:0007669"/>
    <property type="project" value="TreeGrafter"/>
</dbReference>
<keyword evidence="5" id="KW-0676">Redox-active center</keyword>
<dbReference type="FunFam" id="3.40.30.10:FF:000005">
    <property type="entry name" value="Glutaredoxin 5"/>
    <property type="match status" value="1"/>
</dbReference>
<evidence type="ECO:0000256" key="4">
    <source>
        <dbReference type="ARBA" id="ARBA00023014"/>
    </source>
</evidence>
<dbReference type="InterPro" id="IPR033658">
    <property type="entry name" value="GRX_PICOT-like"/>
</dbReference>
<accession>G0R4F8</accession>
<dbReference type="STRING" id="857967.G0R4F8"/>
<evidence type="ECO:0000256" key="1">
    <source>
        <dbReference type="ARBA" id="ARBA00022714"/>
    </source>
</evidence>
<sequence length="173" mass="20191">MKKHLKLFKIYIIIKNIAKCLIQYNKFNFSQQNENQNNNNQEKNEEQTHPDFQPKIKIQEDASENQVTEMIDKQVKGNKVCIFMKGTPQMPMCGYSNFVIQILKFYKIKDYQAVDILKNEAVRKQVKLYSNWPTFPQLFIDGKLIGGSDIVSEMHKDGSLKDLLQKSGLIQNE</sequence>
<dbReference type="EMBL" id="GL984340">
    <property type="protein sequence ID" value="EGR27647.1"/>
    <property type="molecule type" value="Genomic_DNA"/>
</dbReference>
<keyword evidence="4" id="KW-0411">Iron-sulfur</keyword>
<gene>
    <name evidence="7" type="ORF">IMG5_192090</name>
</gene>
<proteinExistence type="predicted"/>
<evidence type="ECO:0000313" key="8">
    <source>
        <dbReference type="Proteomes" id="UP000008983"/>
    </source>
</evidence>